<keyword evidence="1" id="KW-1133">Transmembrane helix</keyword>
<dbReference type="AlphaFoldDB" id="A0AAW8R0I2"/>
<keyword evidence="1" id="KW-0812">Transmembrane</keyword>
<feature type="transmembrane region" description="Helical" evidence="1">
    <location>
        <begin position="15"/>
        <end position="37"/>
    </location>
</feature>
<dbReference type="SUPFAM" id="SSF54523">
    <property type="entry name" value="Pili subunits"/>
    <property type="match status" value="1"/>
</dbReference>
<reference evidence="2 3" key="1">
    <citation type="submission" date="2023-09" db="EMBL/GenBank/DDBJ databases">
        <authorList>
            <person name="Rey-Velasco X."/>
        </authorList>
    </citation>
    <scope>NUCLEOTIDE SEQUENCE [LARGE SCALE GENOMIC DNA]</scope>
    <source>
        <strain evidence="2 3">W409</strain>
    </source>
</reference>
<keyword evidence="1" id="KW-0472">Membrane</keyword>
<dbReference type="EMBL" id="JAVRIE010000002">
    <property type="protein sequence ID" value="MDT0582244.1"/>
    <property type="molecule type" value="Genomic_DNA"/>
</dbReference>
<dbReference type="InterPro" id="IPR012902">
    <property type="entry name" value="N_methyl_site"/>
</dbReference>
<dbReference type="InterPro" id="IPR045584">
    <property type="entry name" value="Pilin-like"/>
</dbReference>
<keyword evidence="3" id="KW-1185">Reference proteome</keyword>
<comment type="caution">
    <text evidence="2">The sequence shown here is derived from an EMBL/GenBank/DDBJ whole genome shotgun (WGS) entry which is preliminary data.</text>
</comment>
<dbReference type="Proteomes" id="UP001249020">
    <property type="component" value="Unassembled WGS sequence"/>
</dbReference>
<name>A0AAW8R0I2_9ALTE</name>
<evidence type="ECO:0000256" key="1">
    <source>
        <dbReference type="SAM" id="Phobius"/>
    </source>
</evidence>
<dbReference type="Gene3D" id="3.30.700.10">
    <property type="entry name" value="Glycoprotein, Type 4 Pilin"/>
    <property type="match status" value="1"/>
</dbReference>
<dbReference type="Pfam" id="PF07963">
    <property type="entry name" value="N_methyl"/>
    <property type="match status" value="1"/>
</dbReference>
<gene>
    <name evidence="2" type="ORF">RM544_06820</name>
</gene>
<accession>A0AAW8R0I2</accession>
<evidence type="ECO:0000313" key="2">
    <source>
        <dbReference type="EMBL" id="MDT0582244.1"/>
    </source>
</evidence>
<dbReference type="RefSeq" id="WP_311361018.1">
    <property type="nucleotide sequence ID" value="NZ_JAVRIE010000002.1"/>
</dbReference>
<dbReference type="NCBIfam" id="TIGR02532">
    <property type="entry name" value="IV_pilin_GFxxxE"/>
    <property type="match status" value="1"/>
</dbReference>
<protein>
    <submittedName>
        <fullName evidence="2">Type II secretion system protein</fullName>
    </submittedName>
</protein>
<proteinExistence type="predicted"/>
<organism evidence="2 3">
    <name type="scientific">Brumicola blandensis</name>
    <dbReference type="NCBI Taxonomy" id="3075611"/>
    <lineage>
        <taxon>Bacteria</taxon>
        <taxon>Pseudomonadati</taxon>
        <taxon>Pseudomonadota</taxon>
        <taxon>Gammaproteobacteria</taxon>
        <taxon>Alteromonadales</taxon>
        <taxon>Alteromonadaceae</taxon>
        <taxon>Brumicola</taxon>
    </lineage>
</organism>
<evidence type="ECO:0000313" key="3">
    <source>
        <dbReference type="Proteomes" id="UP001249020"/>
    </source>
</evidence>
<sequence>MLWQPLVPKHQKAQGGFTLLELIVVMIILGVLAVYAIPRFSGTTGYDEYAFQNRLVSVLRNMQIRAMQDSRPSFCHRINFINTSTQTAFGPSSASFASGNEAATCATTIDFNTDSFLRTTANEIQDASISMSVLDGSVAIGFIQFDSFGAPQTTSSNCSNGCTVSFSGEATARVCIASEGFINAC</sequence>